<proteinExistence type="predicted"/>
<dbReference type="InterPro" id="IPR008972">
    <property type="entry name" value="Cupredoxin"/>
</dbReference>
<evidence type="ECO:0008006" key="4">
    <source>
        <dbReference type="Google" id="ProtNLM"/>
    </source>
</evidence>
<keyword evidence="3" id="KW-1185">Reference proteome</keyword>
<dbReference type="GeneID" id="28732622"/>
<evidence type="ECO:0000256" key="1">
    <source>
        <dbReference type="SAM" id="SignalP"/>
    </source>
</evidence>
<dbReference type="STRING" id="1664694.A0A0N1H011"/>
<sequence length="212" mass="21728">MRYQMLTTAALAAVALADDSSSASATTTGIPATSTYDIKVGSDNLKFDPETLTASPGDLLNFHFYNGNHSVAQSSYDSPCQAQDNGIFSGFFAGGSGKDEDSKVFSMRLNDTNPMWLYCAAGEHCKAGMGMVINAPSGSDQTLSSYKDKAKSADVKVPSSVYGGVVHDKPQGTTTASASSASATKKSGAAVVAARGSMLGLVGGLVGVVMLL</sequence>
<keyword evidence="1" id="KW-0732">Signal</keyword>
<dbReference type="PANTHER" id="PTHR34883">
    <property type="entry name" value="SERINE-RICH PROTEIN, PUTATIVE-RELATED-RELATED"/>
    <property type="match status" value="1"/>
</dbReference>
<organism evidence="2 3">
    <name type="scientific">Cyphellophora attinorum</name>
    <dbReference type="NCBI Taxonomy" id="1664694"/>
    <lineage>
        <taxon>Eukaryota</taxon>
        <taxon>Fungi</taxon>
        <taxon>Dikarya</taxon>
        <taxon>Ascomycota</taxon>
        <taxon>Pezizomycotina</taxon>
        <taxon>Eurotiomycetes</taxon>
        <taxon>Chaetothyriomycetidae</taxon>
        <taxon>Chaetothyriales</taxon>
        <taxon>Cyphellophoraceae</taxon>
        <taxon>Cyphellophora</taxon>
    </lineage>
</organism>
<dbReference type="OrthoDB" id="2331100at2759"/>
<dbReference type="EMBL" id="LFJN01000028">
    <property type="protein sequence ID" value="KPI36870.1"/>
    <property type="molecule type" value="Genomic_DNA"/>
</dbReference>
<dbReference type="Proteomes" id="UP000038010">
    <property type="component" value="Unassembled WGS sequence"/>
</dbReference>
<dbReference type="PANTHER" id="PTHR34883:SF15">
    <property type="entry name" value="EXTRACELLULAR SERINE-RICH PROTEIN"/>
    <property type="match status" value="1"/>
</dbReference>
<dbReference type="RefSeq" id="XP_017996833.1">
    <property type="nucleotide sequence ID" value="XM_018140741.1"/>
</dbReference>
<dbReference type="Gene3D" id="2.60.40.420">
    <property type="entry name" value="Cupredoxins - blue copper proteins"/>
    <property type="match status" value="1"/>
</dbReference>
<dbReference type="VEuPathDB" id="FungiDB:AB675_11859"/>
<reference evidence="2 3" key="1">
    <citation type="submission" date="2015-06" db="EMBL/GenBank/DDBJ databases">
        <title>Draft genome of the ant-associated black yeast Phialophora attae CBS 131958.</title>
        <authorList>
            <person name="Moreno L.F."/>
            <person name="Stielow B.J."/>
            <person name="de Hoog S."/>
            <person name="Vicente V.A."/>
            <person name="Weiss V.A."/>
            <person name="de Vries M."/>
            <person name="Cruz L.M."/>
            <person name="Souza E.M."/>
        </authorList>
    </citation>
    <scope>NUCLEOTIDE SEQUENCE [LARGE SCALE GENOMIC DNA]</scope>
    <source>
        <strain evidence="2 3">CBS 131958</strain>
    </source>
</reference>
<feature type="signal peptide" evidence="1">
    <location>
        <begin position="1"/>
        <end position="17"/>
    </location>
</feature>
<dbReference type="InterPro" id="IPR052953">
    <property type="entry name" value="Ser-rich/MCO-related"/>
</dbReference>
<name>A0A0N1H011_9EURO</name>
<evidence type="ECO:0000313" key="3">
    <source>
        <dbReference type="Proteomes" id="UP000038010"/>
    </source>
</evidence>
<feature type="chain" id="PRO_5005872870" description="Extracellular serine-rich protein" evidence="1">
    <location>
        <begin position="18"/>
        <end position="212"/>
    </location>
</feature>
<dbReference type="CDD" id="cd00920">
    <property type="entry name" value="Cupredoxin"/>
    <property type="match status" value="1"/>
</dbReference>
<evidence type="ECO:0000313" key="2">
    <source>
        <dbReference type="EMBL" id="KPI36870.1"/>
    </source>
</evidence>
<protein>
    <recommendedName>
        <fullName evidence="4">Extracellular serine-rich protein</fullName>
    </recommendedName>
</protein>
<comment type="caution">
    <text evidence="2">The sequence shown here is derived from an EMBL/GenBank/DDBJ whole genome shotgun (WGS) entry which is preliminary data.</text>
</comment>
<dbReference type="SUPFAM" id="SSF49503">
    <property type="entry name" value="Cupredoxins"/>
    <property type="match status" value="1"/>
</dbReference>
<dbReference type="AlphaFoldDB" id="A0A0N1H011"/>
<accession>A0A0N1H011</accession>
<gene>
    <name evidence="2" type="ORF">AB675_11859</name>
</gene>